<feature type="domain" description="Cadherin" evidence="16">
    <location>
        <begin position="408"/>
        <end position="511"/>
    </location>
</feature>
<protein>
    <recommendedName>
        <fullName evidence="19">FAT atypical cadherin 1</fullName>
    </recommendedName>
</protein>
<reference evidence="17 18" key="1">
    <citation type="submission" date="2022-05" db="EMBL/GenBank/DDBJ databases">
        <authorList>
            <consortium name="Genoscope - CEA"/>
            <person name="William W."/>
        </authorList>
    </citation>
    <scope>NUCLEOTIDE SEQUENCE [LARGE SCALE GENOMIC DNA]</scope>
</reference>
<keyword evidence="8 10" id="KW-1015">Disulfide bond</keyword>
<dbReference type="PROSITE" id="PS00010">
    <property type="entry name" value="ASX_HYDROXYL"/>
    <property type="match status" value="2"/>
</dbReference>
<feature type="domain" description="Cadherin" evidence="16">
    <location>
        <begin position="1308"/>
        <end position="1408"/>
    </location>
</feature>
<feature type="domain" description="Cadherin" evidence="16">
    <location>
        <begin position="78"/>
        <end position="189"/>
    </location>
</feature>
<feature type="domain" description="Cadherin" evidence="16">
    <location>
        <begin position="3472"/>
        <end position="3574"/>
    </location>
</feature>
<feature type="domain" description="Cadherin" evidence="16">
    <location>
        <begin position="190"/>
        <end position="297"/>
    </location>
</feature>
<evidence type="ECO:0000256" key="4">
    <source>
        <dbReference type="ARBA" id="ARBA00022737"/>
    </source>
</evidence>
<dbReference type="InterPro" id="IPR020894">
    <property type="entry name" value="Cadherin_CS"/>
</dbReference>
<evidence type="ECO:0000256" key="3">
    <source>
        <dbReference type="ARBA" id="ARBA00022729"/>
    </source>
</evidence>
<dbReference type="PROSITE" id="PS01186">
    <property type="entry name" value="EGF_2"/>
    <property type="match status" value="2"/>
</dbReference>
<dbReference type="InterPro" id="IPR001881">
    <property type="entry name" value="EGF-like_Ca-bd_dom"/>
</dbReference>
<dbReference type="PANTHER" id="PTHR24027:SF422">
    <property type="entry name" value="CADHERIN DOMAIN-CONTAINING PROTEIN"/>
    <property type="match status" value="1"/>
</dbReference>
<comment type="subcellular location">
    <subcellularLocation>
        <location evidence="1">Membrane</location>
        <topology evidence="1">Single-pass membrane protein</topology>
    </subcellularLocation>
</comment>
<sequence>MQLTSLLTLLVLLCYPVDTYGKELLGEEESFESNKQSSFEEIDRRARQGRPISQILDVKPTYSMEFRSPNKKDIKFTSDRIYQGTVKELLSPQSDVKCDLKMGVYAHDESREVQFVITEGNEGGTYSVSARRVKDFVFMDLKTATVLNYEGVGNHLLTVVAQDPTTKASFDSTQVNVSIIDVNDNPPIFDRHFQHVTVDEDIPLHTSVAKVVASDADIGPNGWLYYSFKEKSSLFAIDPVSGVVTLTRSLIGRKRRSYQLFVTARDRSLYPSIPTSTKFNHNITIAVQPVNRFSPKIKVVSQLENVVQGKPIFRYAVIRISDQDNGSAGEINEVQITSGNETGNFGIRRSDEEQNDFIIDIVKPLDLGKGTELKLVLTAFDKGNPPRNGTVMLPVVIKNAHNMKLAFLQSKYEAKISELAPPHSSVVRVLAGNGQSGKNRRFNYVLVGGDSDSFKINHDTGLITTTSHLDYETKQLYKFQVQSLDAGIPRQMASVEVSVEIEDANDHDPEFDELSYQFEFFEDQRPGAKLLTITATDHDSGDNGKIRYSLTNTENVPFAIDPETGDITTLTSLDRDTGLQEHITLKVRASDFGKPFRRETETYVHIHIKALNDNLPVFEYFKCNIQVAENAPVGTLLTTLSAVDIDIAVSDALLYAIESAGNTDNTFKIDPASGELKTAKSLIGGVKEFSLYITVTDSAQKSKYPVTLKIKVVAGEAAVGFSNHVRVQCRVFPEYVKAKEQIKQQGNLKPSVSSNDEAAPKPLNQHFPEFQVHNALVNVSEEVSIGSSLIKLTSTDKDQGFNGMVLYSIVSGNIGSAFNINMQTGELYVESPLDRETMSKYSLNISSSDCGSPRKTAFTIVTVIVEDSNDNSPIFDKNSYSVELLENVTSGQTVVLVNATDPDEGKNGEVTYKIVNDYGGKFRIDSTSGRISVVSALDYEDSTKYIIEVQAFDNALLSQKMTSTLAIVNLIDINDNAPVIVPQNANVSIPEDIPLDSVVATVSAQDPDTGAGGELEFKLLNNVKKFKIDLDSGVIKLRRRVDYESKSVYNLTIKVSDKGVPQLKSYANVIVNILDVNENSIVPAFVGVTSPLMYKEVEVLENQPSGTSVIKLEAKDQDSWFVRFAIIDGTGIDKFEMQPQTGIIRTTQVIHRADTDHYWLTVQAKDCEIYPLHTNIHLLIHVMPTKVVAPYFKPAVYYPTVQENVIAGESVVSVTAHNPNLDGSRLVYSIVRGDDTSKFAIDKDTGLIITTVPLDREEKDYYELTVQVSTNTTPPQFANLTFQVTVTDANDNGPEFIRYGDDDGFIYVKEREASSSPAELFRVFAKDEDIGTNGDLTYSFTSLEGSDRNLTINPKSGVVYSEQAWTLDDFLDFKISVTDGGVPQRSAHLSGSLIFVEKNPPSSNPPQFEKEIYRVTIKEDFDVGKSVLWVSAADRDYDSLSYSFLSGNIGNKFHIDSDKIMLAGKLDHEEVSSYNLTVAASDDHHIATTTLIIVIEDINDNAPQPAMTEYQVHISEDAKPGTLLTKVEAVDPDDIEQKSGVAYAINGSVIPKSMSLFKIHSKTGEIKTIKALDYEDMKEHILIIEAKDEEKNARTSLFSVVISVDDVNDHKPAFLKSDFEAEVNVNSSPGTSIIKAFAFDEDDGTNALLKFSIKGGNRNEAFYIDQNSGIIQVAKNLDPTFNKYTLQIHVSDSGSPAKTAEAQVEIFVAGIKRPAIFDRPLFQASITENVGPGYPIMNVVFNGSLTSYDLVPMDSACWKDFEVNRKSGLITNKKSFDAEEMSECKLTIGATSSEGDEGQTQVIVKIINENDNVPVFSKALYLGYVSEGLPEKSAVTGENGEPLVINATDADVDGSDLIYEIVGCSAFIIDPRGGALTTAEVFDFEMVSSYKFKVKVSDGGVPNFAAFVDIEVFIQDVNDIPPIFIAHTFSATVFIPTFPGAEVVKVSAVDGDSPALTNLSYSIVTPHLEEKFSISPSLGIITVKNLSLVSEATYQMKVSVSDGNFTDETTVDVHCTPLPLSDLKFSQKIYNASVLEGVSTEREIATVRAVGYSVSEFVTYSIVTPSDIFLISESTGVVSTLPGKEFDREDVDQYEVVVQARDGRKPLPRVAQSVVLVTIEDANDNVPKFIEETYFFVVQVSADVKSSVGRVKALDEDIGSNGKVSYFLKSGGDSRFEVEQTTGNIKVRQLLDDVAIHRVFTLEIEARDNGLQQLSARAVVQVKVVDKETPIFHQLSYSKVLPEDVKVGEEVRRIQARSPGGASILYSIVQGDPLNQFSIELKTGVLTVVDSLDYETLTSYQLTVRATDAKTFSFGEINVDITVTDVNDIPPLFNRSLYLAKVSEAMPIGTSVISVYAFDGDSGINKALTYQLDSKTSGFFTISQDNNEISVAKKLDYEAHVVHEFKVIATDGGSPPLTGEARVRVVVEDANDNPPKFEQDNYATSVSGGVGPGFFVTRVIATDPDQSDVGKLHYSFTSGNGKEFFELDSKSGVLTISRKAGLERGKVYDLGVQVTDGKWTAKTSVRVVIGDTNDHSPVFDQETYTVDLQENYPEGMFITMVTATDEDSGKYARIRYSIDDVEASEKFSIDADTGMIYSRLTFDRENSSHAFTSVPIRATDGGGKFGFCTVEVRILDENDNQPKFELTGYEITIQQSKPVGSHILVTSASDADTGSNSLLTYVILGHQTPPVFEIETDTGAIKIAKQPQVKTYRFYVLVKDGGSPQLGSMVSVSVNVVTKDAKILQFNKPEYRVSIEEDAKVGTVVTTVRPSFPGSTRPLISFKIIPGNSPSSRGEKFSIDAIGQIKLEDPLDHETLKRYVLVIEAEAASVSQVARTVVIVSVEDINDNTPHFLANPYRVSVPENIENGSKVLRVFAEDLDNSINGQILYEFEDDPKFFAIDQHTGWITTVKHLDREVFNSRILRVRGTDRGDVTQLSGHTAVHVTVLDVNDSPPKFTEDIFEFVVREDAIIGQEIGTIEAVDEDLYSDIYFFIMSGDPQTKFVIEQKTGKVSLQSSLDRESVSSYKLNVSASDGLYTSFVTLNITVLDANDNPPVCTQSIFIEHVQEDVKPGFEVLVVEATDEDADDNGKLKYSVFGQGIGVFSAENGTGRLLTAALLDRETHDMFNFMVSAEDRGGQACFSNITIILDDINDNEPVFTQAEYRKSVYEDARFNTVLLQVKADDADVGRNRKISYSLLNTAGNTFSIDSESGIISLEKSLNREVQESYSLTVQAQDRGDPSKSSTCSVVIQVLNINDVPPEFEETSYKANVSEDSLKGTQVTTMHAISREAGDEDITYTILQGPDSDMFQIDKVTGAVTLQGSLDYESKKSYLLTIQASDVGPPVLSATTSLKIIVTDANDHVPEFGQAFYRPKVDENSYIDKFVLQVFATDLDHGSNSDIRYSIVKGNEAGKFKIDPISGVISVAASCDYELKSEYTLTVRAQDEGKPPLSSETVVNVQINDVNDNPPEFSHTNFTVSIRENAPSGTTVIFLRPHDRDGHGNAGPFNFMRLEGDGSKFKLHRNGLITKVGPLDHRDGEHKFKFRVFDSGEPPQFTDKTVTIKVVESITHPPEVEPLTVYLKLYSSQFNGGVIGSVKGSDPDKDPLTYSIVEPGAVSPFTITPDGVISAIPNVLSKIYRLNVSVTDGKYFTYADVEIDVSDITDNILEHSLTLRLADLGPGAFVERNLVKCRKYLGSLLRVPARKVHIWSLQSADSNLDVVFAIMKRHKGFFDSHHIAHKLNSSRGDFERTVGVKVAYIGVSQCRLMQCPENYSCQTVFKPQNKQIRIMSERTTYISYEHSRSHACMCDRDRGCVSGTSGKCSSNPCPAGYECADVLQGFQCKCVDSSECDLETPICQDTSCITGDKAMTFGGDSYIKYQLKESFDEPSRSISFALKTTEPQGTLVFAAGQYDYSILEIVNGRLQLRFDFGSGAGVVDLDWARVNDGTWHHVTVKRHGNHATLILDKGRHRAWNKSPGKMRILNLDENAIYFGAKVVRSDRRRDTSNLGQQVENGFKGCLQNIILNGEDLPMSGSTSHVTAQPFKAAPGCRLSGACRVNTCPRDSTCVETMTSKKCECLPGHSGPDCQPFVGCEANPCKNDGTCFNGQERGYRCACKEGYTGTQCHIFIGQCVSSPCKNGGTCFPSGKNDFTCSCPKGVRGSTCDQDTRPCASNPCAFNTNCTNMGNDYQCDCAPGLSGKNCEKGYHCSRQPCKNSGTCQVLDGGRNVCACVPGYTGPDCSQDVDECASSPCQNSGICVNTLGSFTCNCSTSTYGGKLCEQVLASVEARRGWPLGQTEIIGIAVFLAVLLLIVVLVVFIFRWRARRKRDHSLQSGAAKTTVLKVSPPVVGSEVTSPEPPTPPPREIHGYNVDDLGMPPGYDAEDSWRRRERTRKEFGTMKTLTSLSDNNLPGYHWDYTDIPADLVPGSPLSKERSGSYGGAECVPIAPEVPQRPSSFRSSQGSLDVPEVPKRPRNYKVSESEDGYPDPVPHIPKKPMEYINPKGKSASRYSMDSRYSEFSDATDLDPDIFKGRFPRPPREPYPESLDQHPVGVGSYAPTLTTRGSELGSITDGMYSEDDLEQVYLGNRMEACDDSPENSYLHSENCSEDEDDEDEGRFACGAPDPEFHKALQREIKEMMDELEELKMESEL</sequence>
<evidence type="ECO:0000313" key="18">
    <source>
        <dbReference type="Proteomes" id="UP001159427"/>
    </source>
</evidence>
<evidence type="ECO:0000259" key="16">
    <source>
        <dbReference type="PROSITE" id="PS50268"/>
    </source>
</evidence>
<feature type="domain" description="Cadherin" evidence="16">
    <location>
        <begin position="3367"/>
        <end position="3471"/>
    </location>
</feature>
<feature type="domain" description="EGF-like" evidence="15">
    <location>
        <begin position="4052"/>
        <end position="4088"/>
    </location>
</feature>
<dbReference type="PROSITE" id="PS00232">
    <property type="entry name" value="CADHERIN_1"/>
    <property type="match status" value="14"/>
</dbReference>
<dbReference type="CDD" id="cd11304">
    <property type="entry name" value="Cadherin_repeat"/>
    <property type="match status" value="34"/>
</dbReference>
<dbReference type="Gene3D" id="2.60.40.60">
    <property type="entry name" value="Cadherins"/>
    <property type="match status" value="34"/>
</dbReference>
<comment type="caution">
    <text evidence="17">The sequence shown here is derived from an EMBL/GenBank/DDBJ whole genome shotgun (WGS) entry which is preliminary data.</text>
</comment>
<evidence type="ECO:0000256" key="6">
    <source>
        <dbReference type="ARBA" id="ARBA00022989"/>
    </source>
</evidence>
<organism evidence="17 18">
    <name type="scientific">Porites evermanni</name>
    <dbReference type="NCBI Taxonomy" id="104178"/>
    <lineage>
        <taxon>Eukaryota</taxon>
        <taxon>Metazoa</taxon>
        <taxon>Cnidaria</taxon>
        <taxon>Anthozoa</taxon>
        <taxon>Hexacorallia</taxon>
        <taxon>Scleractinia</taxon>
        <taxon>Fungiina</taxon>
        <taxon>Poritidae</taxon>
        <taxon>Porites</taxon>
    </lineage>
</organism>
<feature type="domain" description="Cadherin" evidence="16">
    <location>
        <begin position="2130"/>
        <end position="2232"/>
    </location>
</feature>
<keyword evidence="2 12" id="KW-0812">Transmembrane</keyword>
<feature type="domain" description="Cadherin" evidence="16">
    <location>
        <begin position="2026"/>
        <end position="2129"/>
    </location>
</feature>
<evidence type="ECO:0000259" key="14">
    <source>
        <dbReference type="PROSITE" id="PS50025"/>
    </source>
</evidence>
<dbReference type="InterPro" id="IPR000152">
    <property type="entry name" value="EGF-type_Asp/Asn_hydroxyl_site"/>
</dbReference>
<dbReference type="InterPro" id="IPR001791">
    <property type="entry name" value="Laminin_G"/>
</dbReference>
<feature type="compositionally biased region" description="Polar residues" evidence="11">
    <location>
        <begin position="4453"/>
        <end position="4463"/>
    </location>
</feature>
<feature type="region of interest" description="Disordered" evidence="11">
    <location>
        <begin position="4538"/>
        <end position="4560"/>
    </location>
</feature>
<proteinExistence type="predicted"/>
<feature type="compositionally biased region" description="Acidic residues" evidence="11">
    <location>
        <begin position="4606"/>
        <end position="4615"/>
    </location>
</feature>
<evidence type="ECO:0000313" key="17">
    <source>
        <dbReference type="EMBL" id="CAH3014252.1"/>
    </source>
</evidence>
<feature type="domain" description="Cadherin" evidence="16">
    <location>
        <begin position="981"/>
        <end position="1085"/>
    </location>
</feature>
<evidence type="ECO:0000256" key="1">
    <source>
        <dbReference type="ARBA" id="ARBA00004167"/>
    </source>
</evidence>
<dbReference type="InterPro" id="IPR018097">
    <property type="entry name" value="EGF_Ca-bd_CS"/>
</dbReference>
<feature type="domain" description="EGF-like" evidence="15">
    <location>
        <begin position="4204"/>
        <end position="4241"/>
    </location>
</feature>
<comment type="caution">
    <text evidence="10">Lacks conserved residue(s) required for the propagation of feature annotation.</text>
</comment>
<dbReference type="PROSITE" id="PS50025">
    <property type="entry name" value="LAM_G_DOMAIN"/>
    <property type="match status" value="1"/>
</dbReference>
<keyword evidence="7 12" id="KW-0472">Membrane</keyword>
<dbReference type="CDD" id="cd00110">
    <property type="entry name" value="LamG"/>
    <property type="match status" value="1"/>
</dbReference>
<feature type="domain" description="Cadherin" evidence="16">
    <location>
        <begin position="3263"/>
        <end position="3366"/>
    </location>
</feature>
<evidence type="ECO:0008006" key="19">
    <source>
        <dbReference type="Google" id="ProtNLM"/>
    </source>
</evidence>
<dbReference type="SMART" id="SM00181">
    <property type="entry name" value="EGF"/>
    <property type="match status" value="7"/>
</dbReference>
<dbReference type="CDD" id="cd00054">
    <property type="entry name" value="EGF_CA"/>
    <property type="match status" value="6"/>
</dbReference>
<feature type="region of interest" description="Disordered" evidence="11">
    <location>
        <begin position="4348"/>
        <end position="4374"/>
    </location>
</feature>
<feature type="domain" description="Cadherin" evidence="16">
    <location>
        <begin position="3590"/>
        <end position="3682"/>
    </location>
</feature>
<feature type="domain" description="Cadherin" evidence="16">
    <location>
        <begin position="1718"/>
        <end position="1816"/>
    </location>
</feature>
<dbReference type="InterPro" id="IPR015919">
    <property type="entry name" value="Cadherin-like_sf"/>
</dbReference>
<feature type="domain" description="Cadherin" evidence="16">
    <location>
        <begin position="3159"/>
        <end position="3262"/>
    </location>
</feature>
<evidence type="ECO:0000256" key="7">
    <source>
        <dbReference type="ARBA" id="ARBA00023136"/>
    </source>
</evidence>
<accession>A0ABN8LF48</accession>
<feature type="domain" description="Cadherin" evidence="16">
    <location>
        <begin position="294"/>
        <end position="407"/>
    </location>
</feature>
<name>A0ABN8LF48_9CNID</name>
<feature type="disulfide bond" evidence="10">
    <location>
        <begin position="4155"/>
        <end position="4164"/>
    </location>
</feature>
<feature type="transmembrane region" description="Helical" evidence="12">
    <location>
        <begin position="4299"/>
        <end position="4320"/>
    </location>
</feature>
<feature type="domain" description="Cadherin" evidence="16">
    <location>
        <begin position="1506"/>
        <end position="1614"/>
    </location>
</feature>
<feature type="signal peptide" evidence="13">
    <location>
        <begin position="1"/>
        <end position="21"/>
    </location>
</feature>
<feature type="domain" description="EGF-like" evidence="15">
    <location>
        <begin position="4243"/>
        <end position="4280"/>
    </location>
</feature>
<keyword evidence="4" id="KW-0677">Repeat</keyword>
<dbReference type="SUPFAM" id="SSF49899">
    <property type="entry name" value="Concanavalin A-like lectins/glucanases"/>
    <property type="match status" value="1"/>
</dbReference>
<feature type="domain" description="Cadherin" evidence="16">
    <location>
        <begin position="625"/>
        <end position="735"/>
    </location>
</feature>
<dbReference type="Pfam" id="PF00028">
    <property type="entry name" value="Cadherin"/>
    <property type="match status" value="26"/>
</dbReference>
<feature type="domain" description="Cadherin" evidence="16">
    <location>
        <begin position="2540"/>
        <end position="2644"/>
    </location>
</feature>
<gene>
    <name evidence="17" type="ORF">PEVE_00039581</name>
</gene>
<evidence type="ECO:0000256" key="8">
    <source>
        <dbReference type="ARBA" id="ARBA00023157"/>
    </source>
</evidence>
<feature type="domain" description="Cadherin" evidence="16">
    <location>
        <begin position="1409"/>
        <end position="1505"/>
    </location>
</feature>
<keyword evidence="6 12" id="KW-1133">Transmembrane helix</keyword>
<dbReference type="SMART" id="SM00282">
    <property type="entry name" value="LamG"/>
    <property type="match status" value="1"/>
</dbReference>
<feature type="domain" description="Cadherin" evidence="16">
    <location>
        <begin position="2645"/>
        <end position="2751"/>
    </location>
</feature>
<feature type="domain" description="Cadherin" evidence="16">
    <location>
        <begin position="2957"/>
        <end position="3056"/>
    </location>
</feature>
<dbReference type="PRINTS" id="PR00205">
    <property type="entry name" value="CADHERIN"/>
</dbReference>
<keyword evidence="10" id="KW-0245">EGF-like domain</keyword>
<dbReference type="PANTHER" id="PTHR24027">
    <property type="entry name" value="CADHERIN-23"/>
    <property type="match status" value="1"/>
</dbReference>
<evidence type="ECO:0000256" key="13">
    <source>
        <dbReference type="SAM" id="SignalP"/>
    </source>
</evidence>
<dbReference type="EMBL" id="CALNXI010000007">
    <property type="protein sequence ID" value="CAH3014252.1"/>
    <property type="molecule type" value="Genomic_DNA"/>
</dbReference>
<feature type="disulfide bond" evidence="10">
    <location>
        <begin position="4078"/>
        <end position="4087"/>
    </location>
</feature>
<keyword evidence="18" id="KW-1185">Reference proteome</keyword>
<feature type="domain" description="Cadherin" evidence="16">
    <location>
        <begin position="1615"/>
        <end position="1722"/>
    </location>
</feature>
<feature type="domain" description="Cadherin" evidence="16">
    <location>
        <begin position="2334"/>
        <end position="2437"/>
    </location>
</feature>
<feature type="domain" description="Cadherin" evidence="16">
    <location>
        <begin position="2747"/>
        <end position="2852"/>
    </location>
</feature>
<dbReference type="Pfam" id="PF02210">
    <property type="entry name" value="Laminin_G_2"/>
    <property type="match status" value="1"/>
</dbReference>
<dbReference type="Pfam" id="PF00008">
    <property type="entry name" value="EGF"/>
    <property type="match status" value="2"/>
</dbReference>
<keyword evidence="5 9" id="KW-0106">Calcium</keyword>
<dbReference type="Gene3D" id="2.10.25.10">
    <property type="entry name" value="Laminin"/>
    <property type="match status" value="5"/>
</dbReference>
<keyword evidence="3 13" id="KW-0732">Signal</keyword>
<evidence type="ECO:0000256" key="12">
    <source>
        <dbReference type="SAM" id="Phobius"/>
    </source>
</evidence>
<feature type="domain" description="Laminin G" evidence="14">
    <location>
        <begin position="3866"/>
        <end position="4050"/>
    </location>
</feature>
<evidence type="ECO:0000256" key="11">
    <source>
        <dbReference type="SAM" id="MobiDB-lite"/>
    </source>
</evidence>
<feature type="domain" description="EGF-like" evidence="15">
    <location>
        <begin position="4167"/>
        <end position="4203"/>
    </location>
</feature>
<feature type="domain" description="EGF-like" evidence="15">
    <location>
        <begin position="4128"/>
        <end position="4165"/>
    </location>
</feature>
<feature type="domain" description="Cadherin" evidence="16">
    <location>
        <begin position="1193"/>
        <end position="1296"/>
    </location>
</feature>
<dbReference type="InterPro" id="IPR039808">
    <property type="entry name" value="Cadherin"/>
</dbReference>
<feature type="domain" description="Cadherin" evidence="16">
    <location>
        <begin position="3057"/>
        <end position="3158"/>
    </location>
</feature>
<feature type="domain" description="Cadherin" evidence="16">
    <location>
        <begin position="1091"/>
        <end position="1192"/>
    </location>
</feature>
<feature type="domain" description="Cadherin" evidence="16">
    <location>
        <begin position="2233"/>
        <end position="2333"/>
    </location>
</feature>
<feature type="domain" description="EGF-like" evidence="15">
    <location>
        <begin position="4089"/>
        <end position="4126"/>
    </location>
</feature>
<dbReference type="PROSITE" id="PS01187">
    <property type="entry name" value="EGF_CA"/>
    <property type="match status" value="1"/>
</dbReference>
<dbReference type="SMART" id="SM00179">
    <property type="entry name" value="EGF_CA"/>
    <property type="match status" value="4"/>
</dbReference>
<dbReference type="InterPro" id="IPR002126">
    <property type="entry name" value="Cadherin-like_dom"/>
</dbReference>
<dbReference type="InterPro" id="IPR013320">
    <property type="entry name" value="ConA-like_dom_sf"/>
</dbReference>
<feature type="disulfide bond" evidence="10">
    <location>
        <begin position="4116"/>
        <end position="4125"/>
    </location>
</feature>
<dbReference type="Proteomes" id="UP001159427">
    <property type="component" value="Unassembled WGS sequence"/>
</dbReference>
<dbReference type="PROSITE" id="PS50026">
    <property type="entry name" value="EGF_3"/>
    <property type="match status" value="6"/>
</dbReference>
<feature type="chain" id="PRO_5047048083" description="FAT atypical cadherin 1" evidence="13">
    <location>
        <begin position="22"/>
        <end position="4651"/>
    </location>
</feature>
<feature type="region of interest" description="Disordered" evidence="11">
    <location>
        <begin position="4447"/>
        <end position="4508"/>
    </location>
</feature>
<evidence type="ECO:0000256" key="10">
    <source>
        <dbReference type="PROSITE-ProRule" id="PRU00076"/>
    </source>
</evidence>
<evidence type="ECO:0000259" key="15">
    <source>
        <dbReference type="PROSITE" id="PS50026"/>
    </source>
</evidence>
<dbReference type="SUPFAM" id="SSF57196">
    <property type="entry name" value="EGF/Laminin"/>
    <property type="match status" value="5"/>
</dbReference>
<dbReference type="PROSITE" id="PS50268">
    <property type="entry name" value="CADHERIN_2"/>
    <property type="match status" value="33"/>
</dbReference>
<dbReference type="InterPro" id="IPR000742">
    <property type="entry name" value="EGF"/>
</dbReference>
<feature type="domain" description="Cadherin" evidence="16">
    <location>
        <begin position="2438"/>
        <end position="2539"/>
    </location>
</feature>
<feature type="domain" description="Cadherin" evidence="16">
    <location>
        <begin position="876"/>
        <end position="980"/>
    </location>
</feature>
<evidence type="ECO:0000256" key="2">
    <source>
        <dbReference type="ARBA" id="ARBA00022692"/>
    </source>
</evidence>
<feature type="disulfide bond" evidence="10">
    <location>
        <begin position="4231"/>
        <end position="4240"/>
    </location>
</feature>
<evidence type="ECO:0000256" key="9">
    <source>
        <dbReference type="PROSITE-ProRule" id="PRU00043"/>
    </source>
</evidence>
<evidence type="ECO:0000256" key="5">
    <source>
        <dbReference type="ARBA" id="ARBA00022837"/>
    </source>
</evidence>
<feature type="region of interest" description="Disordered" evidence="11">
    <location>
        <begin position="4591"/>
        <end position="4624"/>
    </location>
</feature>
<dbReference type="Gene3D" id="2.60.120.200">
    <property type="match status" value="1"/>
</dbReference>
<dbReference type="SMART" id="SM00112">
    <property type="entry name" value="CA"/>
    <property type="match status" value="34"/>
</dbReference>
<feature type="domain" description="Cadherin" evidence="16">
    <location>
        <begin position="777"/>
        <end position="875"/>
    </location>
</feature>
<feature type="domain" description="Cadherin" evidence="16">
    <location>
        <begin position="2853"/>
        <end position="2956"/>
    </location>
</feature>
<feature type="domain" description="Cadherin" evidence="16">
    <location>
        <begin position="1817"/>
        <end position="1924"/>
    </location>
</feature>
<dbReference type="PROSITE" id="PS00022">
    <property type="entry name" value="EGF_1"/>
    <property type="match status" value="5"/>
</dbReference>
<feature type="domain" description="Cadherin" evidence="16">
    <location>
        <begin position="512"/>
        <end position="618"/>
    </location>
</feature>
<dbReference type="SUPFAM" id="SSF49313">
    <property type="entry name" value="Cadherin-like"/>
    <property type="match status" value="34"/>
</dbReference>
<feature type="disulfide bond" evidence="10">
    <location>
        <begin position="4193"/>
        <end position="4202"/>
    </location>
</feature>